<feature type="region of interest" description="Disordered" evidence="1">
    <location>
        <begin position="284"/>
        <end position="318"/>
    </location>
</feature>
<evidence type="ECO:0000313" key="3">
    <source>
        <dbReference type="Proteomes" id="UP000887568"/>
    </source>
</evidence>
<sequence length="380" mass="43096">MGCNKSRVRVGPADLVPGMGRKNASRLQNMWRRFGGANKVGPAKRESLEQPESVLYTENKPDYGAPNQGLIKTAWGEVNQTQAKILLELQTLGIVSFNTTASGAISFSVGSEQTTGTGAALPPRRPPARLARLDRVPSLPDSQKAEELENKMKAAEARRKKKQDALKERLRAHSRLGQHHYAVAAEAERALKQKTAVKIAVKQVAFQERVGRLNEARTERVRAKSRAGEHAREFAKEADELVRFEAAEMLAKKQERFENQLQQKEAERMDRIRAKSRLAEHAKEVAEKTAKDSQEKAAEAATKKQETAKANNERRERFRTQRVLLNAKHRENIRRALARRLAEEEENEYDMDYEIETAQDSENEVDDFFDACEPELQWLM</sequence>
<dbReference type="EnsemblMetazoa" id="XM_038202037.1">
    <property type="protein sequence ID" value="XP_038057965.1"/>
    <property type="gene ID" value="LOC119729471"/>
</dbReference>
<dbReference type="Proteomes" id="UP000887568">
    <property type="component" value="Unplaced"/>
</dbReference>
<reference evidence="2" key="1">
    <citation type="submission" date="2022-11" db="UniProtKB">
        <authorList>
            <consortium name="EnsemblMetazoa"/>
        </authorList>
    </citation>
    <scope>IDENTIFICATION</scope>
</reference>
<dbReference type="OMA" id="LQNMWRR"/>
<organism evidence="2 3">
    <name type="scientific">Patiria miniata</name>
    <name type="common">Bat star</name>
    <name type="synonym">Asterina miniata</name>
    <dbReference type="NCBI Taxonomy" id="46514"/>
    <lineage>
        <taxon>Eukaryota</taxon>
        <taxon>Metazoa</taxon>
        <taxon>Echinodermata</taxon>
        <taxon>Eleutherozoa</taxon>
        <taxon>Asterozoa</taxon>
        <taxon>Asteroidea</taxon>
        <taxon>Valvatacea</taxon>
        <taxon>Valvatida</taxon>
        <taxon>Asterinidae</taxon>
        <taxon>Patiria</taxon>
    </lineage>
</organism>
<dbReference type="AlphaFoldDB" id="A0A914A2T0"/>
<evidence type="ECO:0000313" key="2">
    <source>
        <dbReference type="EnsemblMetazoa" id="XP_038057965.1"/>
    </source>
</evidence>
<dbReference type="GeneID" id="119729471"/>
<dbReference type="OrthoDB" id="10495588at2759"/>
<keyword evidence="3" id="KW-1185">Reference proteome</keyword>
<protein>
    <submittedName>
        <fullName evidence="2">Uncharacterized protein</fullName>
    </submittedName>
</protein>
<dbReference type="RefSeq" id="XP_038057965.1">
    <property type="nucleotide sequence ID" value="XM_038202037.1"/>
</dbReference>
<name>A0A914A2T0_PATMI</name>
<proteinExistence type="predicted"/>
<evidence type="ECO:0000256" key="1">
    <source>
        <dbReference type="SAM" id="MobiDB-lite"/>
    </source>
</evidence>
<accession>A0A914A2T0</accession>